<dbReference type="AlphaFoldDB" id="A0A9P6LZ01"/>
<feature type="region of interest" description="Disordered" evidence="1">
    <location>
        <begin position="197"/>
        <end position="224"/>
    </location>
</feature>
<evidence type="ECO:0000313" key="3">
    <source>
        <dbReference type="Proteomes" id="UP000738359"/>
    </source>
</evidence>
<feature type="compositionally biased region" description="Polar residues" evidence="1">
    <location>
        <begin position="7"/>
        <end position="17"/>
    </location>
</feature>
<feature type="compositionally biased region" description="Basic residues" evidence="1">
    <location>
        <begin position="166"/>
        <end position="182"/>
    </location>
</feature>
<name>A0A9P6LZ01_MORAP</name>
<evidence type="ECO:0000313" key="2">
    <source>
        <dbReference type="EMBL" id="KAF9953999.1"/>
    </source>
</evidence>
<feature type="region of interest" description="Disordered" evidence="1">
    <location>
        <begin position="378"/>
        <end position="424"/>
    </location>
</feature>
<gene>
    <name evidence="2" type="ORF">BGZ70_010694</name>
</gene>
<feature type="region of interest" description="Disordered" evidence="1">
    <location>
        <begin position="164"/>
        <end position="184"/>
    </location>
</feature>
<organism evidence="2 3">
    <name type="scientific">Mortierella alpina</name>
    <name type="common">Oleaginous fungus</name>
    <name type="synonym">Mortierella renispora</name>
    <dbReference type="NCBI Taxonomy" id="64518"/>
    <lineage>
        <taxon>Eukaryota</taxon>
        <taxon>Fungi</taxon>
        <taxon>Fungi incertae sedis</taxon>
        <taxon>Mucoromycota</taxon>
        <taxon>Mortierellomycotina</taxon>
        <taxon>Mortierellomycetes</taxon>
        <taxon>Mortierellales</taxon>
        <taxon>Mortierellaceae</taxon>
        <taxon>Mortierella</taxon>
    </lineage>
</organism>
<comment type="caution">
    <text evidence="2">The sequence shown here is derived from an EMBL/GenBank/DDBJ whole genome shotgun (WGS) entry which is preliminary data.</text>
</comment>
<keyword evidence="3" id="KW-1185">Reference proteome</keyword>
<feature type="region of interest" description="Disordered" evidence="1">
    <location>
        <begin position="270"/>
        <end position="292"/>
    </location>
</feature>
<protein>
    <submittedName>
        <fullName evidence="2">Uncharacterized protein</fullName>
    </submittedName>
</protein>
<feature type="region of interest" description="Disordered" evidence="1">
    <location>
        <begin position="1"/>
        <end position="83"/>
    </location>
</feature>
<dbReference type="EMBL" id="JAAAHY010000998">
    <property type="protein sequence ID" value="KAF9953999.1"/>
    <property type="molecule type" value="Genomic_DNA"/>
</dbReference>
<sequence length="488" mass="55084">AHRYIDGQQTPSSSTAAVTPRAPTKRRKRERPAASHPYTLVPMVPTGERAETSSASQGLDSPPSPSVPHSGTENRRARPRGSVHRRLNHAERAVHPVSPSSTLNASEVQSEEAAVHALMYMQHEREGTEPCSPLQHSQQLHVHQQQHQHQHQFQHQYEHHYEHQYGHPHGHHHHHEHQHQHGQNHDLILNHTLSQTPHANSWQDRSPDHLTNAHHYPDGQQTSQDLHLQAHGYAPRHHHTSDAFNGNNFTNAHDQDTCATYQEPPVPATRGFQSHHQHHGPPNPQHCAHHAQPPAPAEMHFQQGHYPTRPLIIPREVIDRTLHLHQAFYEWGFVEGFGSVFDQTLHDHHQHDHQRQVEYQKRWGMYERGLQVGIALAQEQQQQPQDDPAHWDPSYSPPPSPSSPSQWQPSQFTTPAPLSPPRAQQDAAPIILPALPATGPLPRVPLGQVTLPALQLQSTLPESLDQDWCVLPKIMTFPPTGTSPPASE</sequence>
<accession>A0A9P6LZ01</accession>
<proteinExistence type="predicted"/>
<dbReference type="OrthoDB" id="2446963at2759"/>
<evidence type="ECO:0000256" key="1">
    <source>
        <dbReference type="SAM" id="MobiDB-lite"/>
    </source>
</evidence>
<dbReference type="Proteomes" id="UP000738359">
    <property type="component" value="Unassembled WGS sequence"/>
</dbReference>
<reference evidence="2" key="1">
    <citation type="journal article" date="2020" name="Fungal Divers.">
        <title>Resolving the Mortierellaceae phylogeny through synthesis of multi-gene phylogenetics and phylogenomics.</title>
        <authorList>
            <person name="Vandepol N."/>
            <person name="Liber J."/>
            <person name="Desiro A."/>
            <person name="Na H."/>
            <person name="Kennedy M."/>
            <person name="Barry K."/>
            <person name="Grigoriev I.V."/>
            <person name="Miller A.N."/>
            <person name="O'Donnell K."/>
            <person name="Stajich J.E."/>
            <person name="Bonito G."/>
        </authorList>
    </citation>
    <scope>NUCLEOTIDE SEQUENCE</scope>
    <source>
        <strain evidence="2">CK1249</strain>
    </source>
</reference>
<feature type="non-terminal residue" evidence="2">
    <location>
        <position position="1"/>
    </location>
</feature>